<evidence type="ECO:0000313" key="4">
    <source>
        <dbReference type="EMBL" id="KAG6002946.1"/>
    </source>
</evidence>
<dbReference type="AlphaFoldDB" id="A0A9P7SZJ6"/>
<evidence type="ECO:0000256" key="2">
    <source>
        <dbReference type="ARBA" id="ARBA00022801"/>
    </source>
</evidence>
<comment type="similarity">
    <text evidence="1">Belongs to the peptidase S33 family.</text>
</comment>
<dbReference type="SUPFAM" id="SSF53474">
    <property type="entry name" value="alpha/beta-Hydrolases"/>
    <property type="match status" value="2"/>
</dbReference>
<dbReference type="PANTHER" id="PTHR43248:SF2">
    <property type="entry name" value="PROLYL AMINOPEPTIDASE"/>
    <property type="match status" value="1"/>
</dbReference>
<dbReference type="EMBL" id="SRPW01001310">
    <property type="protein sequence ID" value="KAG6002946.1"/>
    <property type="molecule type" value="Genomic_DNA"/>
</dbReference>
<dbReference type="GO" id="GO:0008233">
    <property type="term" value="F:peptidase activity"/>
    <property type="evidence" value="ECO:0007669"/>
    <property type="project" value="InterPro"/>
</dbReference>
<feature type="domain" description="AB hydrolase-1" evidence="3">
    <location>
        <begin position="86"/>
        <end position="256"/>
    </location>
</feature>
<dbReference type="OrthoDB" id="1898734at2759"/>
<comment type="caution">
    <text evidence="4">The sequence shown here is derived from an EMBL/GenBank/DDBJ whole genome shotgun (WGS) entry which is preliminary data.</text>
</comment>
<keyword evidence="2" id="KW-0378">Hydrolase</keyword>
<evidence type="ECO:0000256" key="1">
    <source>
        <dbReference type="ARBA" id="ARBA00010088"/>
    </source>
</evidence>
<dbReference type="InterPro" id="IPR000073">
    <property type="entry name" value="AB_hydrolase_1"/>
</dbReference>
<gene>
    <name evidence="4" type="ORF">E4U43_001002</name>
</gene>
<dbReference type="Pfam" id="PF00561">
    <property type="entry name" value="Abhydrolase_1"/>
    <property type="match status" value="1"/>
</dbReference>
<dbReference type="InterPro" id="IPR002410">
    <property type="entry name" value="Peptidase_S33"/>
</dbReference>
<proteinExistence type="inferred from homology"/>
<dbReference type="Gene3D" id="3.40.50.1820">
    <property type="entry name" value="alpha/beta hydrolase"/>
    <property type="match status" value="1"/>
</dbReference>
<dbReference type="Proteomes" id="UP000748025">
    <property type="component" value="Unassembled WGS sequence"/>
</dbReference>
<sequence length="492" mass="54978">MAPSILPIPPAKLLSREDHLLPGQLKQTAFFFHVPLDYASAHSSRNTIQLYARRIVKHERPIFPEEAAADGKTREDGAAAAQKPYIIYLEGGPGFGNRSPADHPLTRAALPRGYQVLFIDHRGTGLSTPVSAAMLAKVGDANAQARYLSLMRQDNTVRDCEAVRKYLTEGWPEHKAAWSTFGQSYGGFVTLSYLSMHPEGVREAFLTGGLAPVGKTADEVYQATFRKTTERNEQYFAKFPQDHDTIRQIALYLDCQGGGKIALPSGGFLTLPRLLTMGIAFGGHGGFDTVHSTLTALKASLDQFGFFTRACLVALEAFTPFDTNIIYAILHEAIYCDGPNRTSNWAAHRVGLALVNAAQDNNSHSPYDWLRRDFKFSQSTGPLFFSGEMIFPFHFTTYPELIPLREVARKLASYADWPALYDKQRLRENTVPVYAASYIEDMYVDYDLARETAKLVRGAKVFETNVMYHNALRAKADEVMQQLFRLRDDVLD</sequence>
<dbReference type="GO" id="GO:0006508">
    <property type="term" value="P:proteolysis"/>
    <property type="evidence" value="ECO:0007669"/>
    <property type="project" value="InterPro"/>
</dbReference>
<dbReference type="PANTHER" id="PTHR43248">
    <property type="entry name" value="2-SUCCINYL-6-HYDROXY-2,4-CYCLOHEXADIENE-1-CARBOXYLATE SYNTHASE"/>
    <property type="match status" value="1"/>
</dbReference>
<dbReference type="InterPro" id="IPR029058">
    <property type="entry name" value="AB_hydrolase_fold"/>
</dbReference>
<evidence type="ECO:0000313" key="5">
    <source>
        <dbReference type="Proteomes" id="UP000748025"/>
    </source>
</evidence>
<accession>A0A9P7SZJ6</accession>
<dbReference type="PRINTS" id="PR00793">
    <property type="entry name" value="PROAMNOPTASE"/>
</dbReference>
<evidence type="ECO:0000259" key="3">
    <source>
        <dbReference type="Pfam" id="PF00561"/>
    </source>
</evidence>
<protein>
    <recommendedName>
        <fullName evidence="3">AB hydrolase-1 domain-containing protein</fullName>
    </recommendedName>
</protein>
<keyword evidence="5" id="KW-1185">Reference proteome</keyword>
<reference evidence="4" key="1">
    <citation type="journal article" date="2020" name="bioRxiv">
        <title>Whole genome comparisons of ergot fungi reveals the divergence and evolution of species within the genus Claviceps are the result of varying mechanisms driving genome evolution and host range expansion.</title>
        <authorList>
            <person name="Wyka S.A."/>
            <person name="Mondo S.J."/>
            <person name="Liu M."/>
            <person name="Dettman J."/>
            <person name="Nalam V."/>
            <person name="Broders K.D."/>
        </authorList>
    </citation>
    <scope>NUCLEOTIDE SEQUENCE</scope>
    <source>
        <strain evidence="4">CCC 602</strain>
    </source>
</reference>
<organism evidence="4 5">
    <name type="scientific">Claviceps pusilla</name>
    <dbReference type="NCBI Taxonomy" id="123648"/>
    <lineage>
        <taxon>Eukaryota</taxon>
        <taxon>Fungi</taxon>
        <taxon>Dikarya</taxon>
        <taxon>Ascomycota</taxon>
        <taxon>Pezizomycotina</taxon>
        <taxon>Sordariomycetes</taxon>
        <taxon>Hypocreomycetidae</taxon>
        <taxon>Hypocreales</taxon>
        <taxon>Clavicipitaceae</taxon>
        <taxon>Claviceps</taxon>
    </lineage>
</organism>
<dbReference type="InterPro" id="IPR051601">
    <property type="entry name" value="Serine_prot/Carboxylest_S33"/>
</dbReference>
<name>A0A9P7SZJ6_9HYPO</name>